<comment type="caution">
    <text evidence="2">The sequence shown here is derived from an EMBL/GenBank/DDBJ whole genome shotgun (WGS) entry which is preliminary data.</text>
</comment>
<dbReference type="AlphaFoldDB" id="A0A495XD73"/>
<evidence type="ECO:0000313" key="2">
    <source>
        <dbReference type="EMBL" id="RKT71609.1"/>
    </source>
</evidence>
<evidence type="ECO:0000313" key="3">
    <source>
        <dbReference type="Proteomes" id="UP000272729"/>
    </source>
</evidence>
<gene>
    <name evidence="2" type="ORF">DFJ66_4902</name>
</gene>
<organism evidence="2 3">
    <name type="scientific">Saccharothrix variisporea</name>
    <dbReference type="NCBI Taxonomy" id="543527"/>
    <lineage>
        <taxon>Bacteria</taxon>
        <taxon>Bacillati</taxon>
        <taxon>Actinomycetota</taxon>
        <taxon>Actinomycetes</taxon>
        <taxon>Pseudonocardiales</taxon>
        <taxon>Pseudonocardiaceae</taxon>
        <taxon>Saccharothrix</taxon>
    </lineage>
</organism>
<proteinExistence type="predicted"/>
<dbReference type="EMBL" id="RBXR01000001">
    <property type="protein sequence ID" value="RKT71609.1"/>
    <property type="molecule type" value="Genomic_DNA"/>
</dbReference>
<evidence type="ECO:0000256" key="1">
    <source>
        <dbReference type="SAM" id="SignalP"/>
    </source>
</evidence>
<feature type="signal peptide" evidence="1">
    <location>
        <begin position="1"/>
        <end position="23"/>
    </location>
</feature>
<dbReference type="RefSeq" id="WP_121224035.1">
    <property type="nucleotide sequence ID" value="NZ_JBIUBA010000001.1"/>
</dbReference>
<feature type="chain" id="PRO_5039215800" evidence="1">
    <location>
        <begin position="24"/>
        <end position="252"/>
    </location>
</feature>
<keyword evidence="1" id="KW-0732">Signal</keyword>
<keyword evidence="3" id="KW-1185">Reference proteome</keyword>
<protein>
    <submittedName>
        <fullName evidence="2">Uncharacterized protein</fullName>
    </submittedName>
</protein>
<name>A0A495XD73_9PSEU</name>
<accession>A0A495XD73</accession>
<reference evidence="2 3" key="1">
    <citation type="submission" date="2018-10" db="EMBL/GenBank/DDBJ databases">
        <title>Sequencing the genomes of 1000 actinobacteria strains.</title>
        <authorList>
            <person name="Klenk H.-P."/>
        </authorList>
    </citation>
    <scope>NUCLEOTIDE SEQUENCE [LARGE SCALE GENOMIC DNA]</scope>
    <source>
        <strain evidence="2 3">DSM 43911</strain>
    </source>
</reference>
<sequence>MRPPRTSTTARTGRVLGLALALAATLGVTGLATTGPDITPVASAKDAKGLERVKTSTRYDQVHWQKVPGVGGTTCLKTRIQGTIQYEYDWVKLAPSKAVPVLRSATIVAPKVTVSAWNGCAGAARKPVKLSGTSFEQRWLNADRCSASGLALSAGGPPWAVTVGTTINCGRSETLSRRSDFARTDNDFQESNNDVRIAIQDSAMKTKGTTKTGQWKCTRVEVGGRVVKSNKNDNFGHTFYPCIHLPKFRWYE</sequence>
<dbReference type="Proteomes" id="UP000272729">
    <property type="component" value="Unassembled WGS sequence"/>
</dbReference>